<dbReference type="EMBL" id="CABWJV010000001">
    <property type="protein sequence ID" value="VWQ11809.1"/>
    <property type="molecule type" value="Genomic_DNA"/>
</dbReference>
<organism evidence="1 2">
    <name type="scientific">Bifidobacterium pseudocatenulatum</name>
    <dbReference type="NCBI Taxonomy" id="28026"/>
    <lineage>
        <taxon>Bacteria</taxon>
        <taxon>Bacillati</taxon>
        <taxon>Actinomycetota</taxon>
        <taxon>Actinomycetes</taxon>
        <taxon>Bifidobacteriales</taxon>
        <taxon>Bifidobacteriaceae</taxon>
        <taxon>Bifidobacterium</taxon>
    </lineage>
</organism>
<name>A0ABY6Y8A6_BIFPS</name>
<sequence length="374" mass="42760">MLLELVPAIIDKYGSISSIAAADWYKQMRSKWFDDKYEPILADPIHDDLTDMIRAKASMLFKGNERYDPNAYLSYLNRLIAVGVRNGGRSTVRSAAKLDKYGPRFARVPSGLHTCAFCAMLAGRGFVYASAEKAGGLFNKYHAACDCEIVPSWDEKPRVEGYRPDELYDDYLKARDEAGSDSVDDILRAMRQHKGKYADGISPGTAIPDGWKQPHAQNEERLLSMRGLAGVTDCEWYMRQEKVGVPHSTDTLYPQEIVFLERFQNLGNHVEWIPRDIEKRTATNDFRWIETNELCELKSLAKADFGKIADRITKAVRSAKENHDVVKDCFVIDLGQSKRKDKLVHQLEKYNDREWKIRRLFILDGEGLLEIKLK</sequence>
<comment type="caution">
    <text evidence="1">The sequence shown here is derived from an EMBL/GenBank/DDBJ whole genome shotgun (WGS) entry which is preliminary data.</text>
</comment>
<dbReference type="InterPro" id="IPR057369">
    <property type="entry name" value="VG15"/>
</dbReference>
<dbReference type="Pfam" id="PF25310">
    <property type="entry name" value="VG15"/>
    <property type="match status" value="1"/>
</dbReference>
<dbReference type="Proteomes" id="UP000494211">
    <property type="component" value="Unassembled WGS sequence"/>
</dbReference>
<keyword evidence="2" id="KW-1185">Reference proteome</keyword>
<evidence type="ECO:0008006" key="3">
    <source>
        <dbReference type="Google" id="ProtNLM"/>
    </source>
</evidence>
<gene>
    <name evidence="1" type="ORF">BIFLH658_00141</name>
</gene>
<accession>A0ABY6Y8A6</accession>
<evidence type="ECO:0000313" key="1">
    <source>
        <dbReference type="EMBL" id="VWQ11809.1"/>
    </source>
</evidence>
<proteinExistence type="predicted"/>
<protein>
    <recommendedName>
        <fullName evidence="3">tRNA nuclease CdiA C-terminal domain-containing protein</fullName>
    </recommendedName>
</protein>
<evidence type="ECO:0000313" key="2">
    <source>
        <dbReference type="Proteomes" id="UP000494211"/>
    </source>
</evidence>
<reference evidence="1 2" key="1">
    <citation type="submission" date="2019-10" db="EMBL/GenBank/DDBJ databases">
        <authorList>
            <consortium name="Melissa Lawson"/>
            <person name="O'neill I."/>
        </authorList>
    </citation>
    <scope>NUCLEOTIDE SEQUENCE [LARGE SCALE GENOMIC DNA]</scope>
    <source>
        <strain evidence="1">LH_658</strain>
    </source>
</reference>